<protein>
    <submittedName>
        <fullName evidence="2">Uncharacterized protein</fullName>
    </submittedName>
</protein>
<feature type="region of interest" description="Disordered" evidence="1">
    <location>
        <begin position="1"/>
        <end position="42"/>
    </location>
</feature>
<evidence type="ECO:0000256" key="1">
    <source>
        <dbReference type="SAM" id="MobiDB-lite"/>
    </source>
</evidence>
<dbReference type="Proteomes" id="UP000521872">
    <property type="component" value="Unassembled WGS sequence"/>
</dbReference>
<organism evidence="2 3">
    <name type="scientific">Agrocybe pediades</name>
    <dbReference type="NCBI Taxonomy" id="84607"/>
    <lineage>
        <taxon>Eukaryota</taxon>
        <taxon>Fungi</taxon>
        <taxon>Dikarya</taxon>
        <taxon>Basidiomycota</taxon>
        <taxon>Agaricomycotina</taxon>
        <taxon>Agaricomycetes</taxon>
        <taxon>Agaricomycetidae</taxon>
        <taxon>Agaricales</taxon>
        <taxon>Agaricineae</taxon>
        <taxon>Strophariaceae</taxon>
        <taxon>Agrocybe</taxon>
    </lineage>
</organism>
<comment type="caution">
    <text evidence="2">The sequence shown here is derived from an EMBL/GenBank/DDBJ whole genome shotgun (WGS) entry which is preliminary data.</text>
</comment>
<name>A0A8H4QN41_9AGAR</name>
<proteinExistence type="predicted"/>
<dbReference type="AlphaFoldDB" id="A0A8H4QN41"/>
<gene>
    <name evidence="2" type="ORF">D9613_007717</name>
</gene>
<feature type="region of interest" description="Disordered" evidence="1">
    <location>
        <begin position="224"/>
        <end position="247"/>
    </location>
</feature>
<evidence type="ECO:0000313" key="2">
    <source>
        <dbReference type="EMBL" id="KAF4614119.1"/>
    </source>
</evidence>
<accession>A0A8H4QN41</accession>
<feature type="region of interest" description="Disordered" evidence="1">
    <location>
        <begin position="96"/>
        <end position="120"/>
    </location>
</feature>
<reference evidence="2 3" key="1">
    <citation type="submission" date="2019-12" db="EMBL/GenBank/DDBJ databases">
        <authorList>
            <person name="Floudas D."/>
            <person name="Bentzer J."/>
            <person name="Ahren D."/>
            <person name="Johansson T."/>
            <person name="Persson P."/>
            <person name="Tunlid A."/>
        </authorList>
    </citation>
    <scope>NUCLEOTIDE SEQUENCE [LARGE SCALE GENOMIC DNA]</scope>
    <source>
        <strain evidence="2 3">CBS 102.39</strain>
    </source>
</reference>
<sequence>MIPRFSNPHFLPQTTEPATRAQLYTAADPEHEDPEDSNDAGQIALLTQILTENLPSLDYECSSRRRKKDDLVERSEEQHDQEERQVLIRLLSSTQPPHLVSLHPPPPPPSITREPDVEDSEEQALRRRQRAEASAVDVESILAKASSLATQSDHTALHFTSQGFQPSSPLMIVQTVQDVRKTRPPVPSSMLLHHPYASCMSSVPPEPPKSRRMDCPVIDVSKVVSQTTRQRRKRKNGNAPAKIERPLPSFWKPNPALQGKCLGYAYGYPSSLFLKDVSGSHKYRRDTMKKAVFNVGRM</sequence>
<dbReference type="EMBL" id="JAACJL010000045">
    <property type="protein sequence ID" value="KAF4614119.1"/>
    <property type="molecule type" value="Genomic_DNA"/>
</dbReference>
<keyword evidence="3" id="KW-1185">Reference proteome</keyword>
<evidence type="ECO:0000313" key="3">
    <source>
        <dbReference type="Proteomes" id="UP000521872"/>
    </source>
</evidence>